<evidence type="ECO:0000313" key="1">
    <source>
        <dbReference type="EMBL" id="KAK6512938.1"/>
    </source>
</evidence>
<evidence type="ECO:0000313" key="2">
    <source>
        <dbReference type="Proteomes" id="UP001307849"/>
    </source>
</evidence>
<keyword evidence="2" id="KW-1185">Reference proteome</keyword>
<dbReference type="EMBL" id="JAVHJM010000006">
    <property type="protein sequence ID" value="KAK6512938.1"/>
    <property type="molecule type" value="Genomic_DNA"/>
</dbReference>
<dbReference type="Proteomes" id="UP001307849">
    <property type="component" value="Unassembled WGS sequence"/>
</dbReference>
<gene>
    <name evidence="1" type="ORF">TWF506_009100</name>
</gene>
<proteinExistence type="predicted"/>
<comment type="caution">
    <text evidence="1">The sequence shown here is derived from an EMBL/GenBank/DDBJ whole genome shotgun (WGS) entry which is preliminary data.</text>
</comment>
<dbReference type="AlphaFoldDB" id="A0AAN8RR28"/>
<organism evidence="1 2">
    <name type="scientific">Arthrobotrys conoides</name>
    <dbReference type="NCBI Taxonomy" id="74498"/>
    <lineage>
        <taxon>Eukaryota</taxon>
        <taxon>Fungi</taxon>
        <taxon>Dikarya</taxon>
        <taxon>Ascomycota</taxon>
        <taxon>Pezizomycotina</taxon>
        <taxon>Orbiliomycetes</taxon>
        <taxon>Orbiliales</taxon>
        <taxon>Orbiliaceae</taxon>
        <taxon>Arthrobotrys</taxon>
    </lineage>
</organism>
<protein>
    <submittedName>
        <fullName evidence="1">Uncharacterized protein</fullName>
    </submittedName>
</protein>
<sequence>MGRPAFFVTSMASSHSQNEWAHIGTAYAENMVGSTLIPVYPLYETPGSSQQYVQYASPASTSADSPSIEGNIVENVTSPADFHDYNIGPNDLGPIDDMSEFLDELGSNAVFEDNANDLASDNILLEWDPTWDPEAILCSGSEFNGAASGFNDNSARTA</sequence>
<accession>A0AAN8RR28</accession>
<reference evidence="1 2" key="1">
    <citation type="submission" date="2019-10" db="EMBL/GenBank/DDBJ databases">
        <authorList>
            <person name="Palmer J.M."/>
        </authorList>
    </citation>
    <scope>NUCLEOTIDE SEQUENCE [LARGE SCALE GENOMIC DNA]</scope>
    <source>
        <strain evidence="1 2">TWF506</strain>
    </source>
</reference>
<name>A0AAN8RR28_9PEZI</name>